<feature type="domain" description="DUF4166" evidence="1">
    <location>
        <begin position="4"/>
        <end position="132"/>
    </location>
</feature>
<comment type="caution">
    <text evidence="2">The sequence shown here is derived from an EMBL/GenBank/DDBJ whole genome shotgun (WGS) entry which is preliminary data.</text>
</comment>
<dbReference type="EMBL" id="JACHLR010000080">
    <property type="protein sequence ID" value="MBB4861172.1"/>
    <property type="molecule type" value="Genomic_DNA"/>
</dbReference>
<organism evidence="2 3">
    <name type="scientific">Novosphingobium chloroacetimidivorans</name>
    <dbReference type="NCBI Taxonomy" id="1428314"/>
    <lineage>
        <taxon>Bacteria</taxon>
        <taxon>Pseudomonadati</taxon>
        <taxon>Pseudomonadota</taxon>
        <taxon>Alphaproteobacteria</taxon>
        <taxon>Sphingomonadales</taxon>
        <taxon>Sphingomonadaceae</taxon>
        <taxon>Novosphingobium</taxon>
    </lineage>
</organism>
<evidence type="ECO:0000313" key="2">
    <source>
        <dbReference type="EMBL" id="MBB4861172.1"/>
    </source>
</evidence>
<evidence type="ECO:0000259" key="1">
    <source>
        <dbReference type="Pfam" id="PF13761"/>
    </source>
</evidence>
<name>A0A7W7NZF6_9SPHN</name>
<keyword evidence="3" id="KW-1185">Reference proteome</keyword>
<gene>
    <name evidence="2" type="ORF">HNO88_004526</name>
</gene>
<sequence length="138" mass="15602">MASRNPIARALCWMMGLPKAGNDIPVTVVFERHGEAEVWRRDFAGRTYHSRLVARDGLIVEKMGPATNRFRVCVKDGRLHLDLVAFRFFGLPLPSSISPQCPAAESEVDGRYRFDVPILLPFLGFAIRYTGLMEELHD</sequence>
<dbReference type="AlphaFoldDB" id="A0A7W7NZF6"/>
<dbReference type="InterPro" id="IPR025311">
    <property type="entry name" value="DUF4166"/>
</dbReference>
<proteinExistence type="predicted"/>
<protein>
    <recommendedName>
        <fullName evidence="1">DUF4166 domain-containing protein</fullName>
    </recommendedName>
</protein>
<reference evidence="2 3" key="1">
    <citation type="submission" date="2020-08" db="EMBL/GenBank/DDBJ databases">
        <title>Functional genomics of gut bacteria from endangered species of beetles.</title>
        <authorList>
            <person name="Carlos-Shanley C."/>
        </authorList>
    </citation>
    <scope>NUCLEOTIDE SEQUENCE [LARGE SCALE GENOMIC DNA]</scope>
    <source>
        <strain evidence="2 3">S00245</strain>
    </source>
</reference>
<dbReference type="Proteomes" id="UP000555448">
    <property type="component" value="Unassembled WGS sequence"/>
</dbReference>
<evidence type="ECO:0000313" key="3">
    <source>
        <dbReference type="Proteomes" id="UP000555448"/>
    </source>
</evidence>
<dbReference type="Pfam" id="PF13761">
    <property type="entry name" value="DUF4166"/>
    <property type="match status" value="1"/>
</dbReference>
<accession>A0A7W7NZF6</accession>